<reference evidence="2" key="1">
    <citation type="submission" date="2017-01" db="EMBL/GenBank/DDBJ databases">
        <title>Genome Analysis of Deinococcus marmoris KOPRI26562.</title>
        <authorList>
            <person name="Kim J.H."/>
            <person name="Oh H.-M."/>
        </authorList>
    </citation>
    <scope>NUCLEOTIDE SEQUENCE [LARGE SCALE GENOMIC DNA]</scope>
    <source>
        <strain evidence="2">PAMC 26633</strain>
    </source>
</reference>
<protein>
    <submittedName>
        <fullName evidence="1">Uncharacterized protein</fullName>
    </submittedName>
</protein>
<comment type="caution">
    <text evidence="1">The sequence shown here is derived from an EMBL/GenBank/DDBJ whole genome shotgun (WGS) entry which is preliminary data.</text>
</comment>
<sequence>MSGKALNRHGVKIVDEIHCDKELHTVSARKRSGIVAVPTIANSSQLPGVTD</sequence>
<dbReference type="Proteomes" id="UP000214720">
    <property type="component" value="Unassembled WGS sequence"/>
</dbReference>
<organism evidence="1 2">
    <name type="scientific">Caballeronia sordidicola</name>
    <name type="common">Burkholderia sordidicola</name>
    <dbReference type="NCBI Taxonomy" id="196367"/>
    <lineage>
        <taxon>Bacteria</taxon>
        <taxon>Pseudomonadati</taxon>
        <taxon>Pseudomonadota</taxon>
        <taxon>Betaproteobacteria</taxon>
        <taxon>Burkholderiales</taxon>
        <taxon>Burkholderiaceae</taxon>
        <taxon>Caballeronia</taxon>
    </lineage>
</organism>
<evidence type="ECO:0000313" key="2">
    <source>
        <dbReference type="Proteomes" id="UP000214720"/>
    </source>
</evidence>
<gene>
    <name evidence="1" type="ORF">BSU04_25505</name>
</gene>
<dbReference type="AlphaFoldDB" id="A0A226WY94"/>
<dbReference type="EMBL" id="MTHB01000165">
    <property type="protein sequence ID" value="OXC75588.1"/>
    <property type="molecule type" value="Genomic_DNA"/>
</dbReference>
<accession>A0A226WY94</accession>
<name>A0A226WY94_CABSO</name>
<evidence type="ECO:0000313" key="1">
    <source>
        <dbReference type="EMBL" id="OXC75588.1"/>
    </source>
</evidence>
<proteinExistence type="predicted"/>